<evidence type="ECO:0000313" key="1">
    <source>
        <dbReference type="EMBL" id="KAF5574098.1"/>
    </source>
</evidence>
<protein>
    <submittedName>
        <fullName evidence="1">Uncharacterized protein</fullName>
    </submittedName>
</protein>
<dbReference type="OrthoDB" id="5043844at2759"/>
<name>A0A8H5KJY1_9HYPO</name>
<gene>
    <name evidence="1" type="ORF">FPCIR_13745</name>
</gene>
<sequence length="171" mass="18917">MHTSTLFYSPLTSAAASQCFKFTGPSTSTPLDLSKEITITWSQSNSSEHKTGPTFHLEWLSHPTDLESFGFEIDTDVKAFAGQYKFTPSSNTINTLRPFAEQLAENKTFMFKANFRNESDESDVIYEASSGEYFVIGLDKVTSAGKAVRLDWGLVGGGLATASLFMIWDLR</sequence>
<organism evidence="1 2">
    <name type="scientific">Fusarium pseudocircinatum</name>
    <dbReference type="NCBI Taxonomy" id="56676"/>
    <lineage>
        <taxon>Eukaryota</taxon>
        <taxon>Fungi</taxon>
        <taxon>Dikarya</taxon>
        <taxon>Ascomycota</taxon>
        <taxon>Pezizomycotina</taxon>
        <taxon>Sordariomycetes</taxon>
        <taxon>Hypocreomycetidae</taxon>
        <taxon>Hypocreales</taxon>
        <taxon>Nectriaceae</taxon>
        <taxon>Fusarium</taxon>
        <taxon>Fusarium fujikuroi species complex</taxon>
    </lineage>
</organism>
<reference evidence="1 2" key="1">
    <citation type="submission" date="2020-05" db="EMBL/GenBank/DDBJ databases">
        <title>Identification and distribution of gene clusters putatively required for synthesis of sphingolipid metabolism inhibitors in phylogenetically diverse species of the filamentous fungus Fusarium.</title>
        <authorList>
            <person name="Kim H.-S."/>
            <person name="Busman M."/>
            <person name="Brown D.W."/>
            <person name="Divon H."/>
            <person name="Uhlig S."/>
            <person name="Proctor R.H."/>
        </authorList>
    </citation>
    <scope>NUCLEOTIDE SEQUENCE [LARGE SCALE GENOMIC DNA]</scope>
    <source>
        <strain evidence="1 2">NRRL 36939</strain>
    </source>
</reference>
<dbReference type="AlphaFoldDB" id="A0A8H5KJY1"/>
<keyword evidence="2" id="KW-1185">Reference proteome</keyword>
<dbReference type="Proteomes" id="UP000546213">
    <property type="component" value="Unassembled WGS sequence"/>
</dbReference>
<evidence type="ECO:0000313" key="2">
    <source>
        <dbReference type="Proteomes" id="UP000546213"/>
    </source>
</evidence>
<proteinExistence type="predicted"/>
<dbReference type="EMBL" id="JAAOAS010000546">
    <property type="protein sequence ID" value="KAF5574098.1"/>
    <property type="molecule type" value="Genomic_DNA"/>
</dbReference>
<comment type="caution">
    <text evidence="1">The sequence shown here is derived from an EMBL/GenBank/DDBJ whole genome shotgun (WGS) entry which is preliminary data.</text>
</comment>
<accession>A0A8H5KJY1</accession>